<dbReference type="STRING" id="50990.A0A4Y7PJ85"/>
<name>A0A4Y7PJ85_9AGAM</name>
<evidence type="ECO:0000313" key="2">
    <source>
        <dbReference type="Proteomes" id="UP000294933"/>
    </source>
</evidence>
<dbReference type="PANTHER" id="PTHR47643:SF2">
    <property type="entry name" value="TPR DOMAIN PROTEIN (AFU_ORTHOLOGUE AFUA_5G12710)"/>
    <property type="match status" value="1"/>
</dbReference>
<dbReference type="AlphaFoldDB" id="A0A4Y7PJ85"/>
<protein>
    <submittedName>
        <fullName evidence="1">Uncharacterized protein</fullName>
    </submittedName>
</protein>
<dbReference type="EMBL" id="ML170322">
    <property type="protein sequence ID" value="TDL14609.1"/>
    <property type="molecule type" value="Genomic_DNA"/>
</dbReference>
<dbReference type="PANTHER" id="PTHR47643">
    <property type="entry name" value="TPR DOMAIN PROTEIN (AFU_ORTHOLOGUE AFUA_5G12710)"/>
    <property type="match status" value="1"/>
</dbReference>
<reference evidence="1 2" key="1">
    <citation type="submission" date="2018-06" db="EMBL/GenBank/DDBJ databases">
        <title>A transcriptomic atlas of mushroom development highlights an independent origin of complex multicellularity.</title>
        <authorList>
            <consortium name="DOE Joint Genome Institute"/>
            <person name="Krizsan K."/>
            <person name="Almasi E."/>
            <person name="Merenyi Z."/>
            <person name="Sahu N."/>
            <person name="Viragh M."/>
            <person name="Koszo T."/>
            <person name="Mondo S."/>
            <person name="Kiss B."/>
            <person name="Balint B."/>
            <person name="Kues U."/>
            <person name="Barry K."/>
            <person name="Hegedus J.C."/>
            <person name="Henrissat B."/>
            <person name="Johnson J."/>
            <person name="Lipzen A."/>
            <person name="Ohm R."/>
            <person name="Nagy I."/>
            <person name="Pangilinan J."/>
            <person name="Yan J."/>
            <person name="Xiong Y."/>
            <person name="Grigoriev I.V."/>
            <person name="Hibbett D.S."/>
            <person name="Nagy L.G."/>
        </authorList>
    </citation>
    <scope>NUCLEOTIDE SEQUENCE [LARGE SCALE GENOMIC DNA]</scope>
    <source>
        <strain evidence="1 2">SZMC22713</strain>
    </source>
</reference>
<dbReference type="Proteomes" id="UP000294933">
    <property type="component" value="Unassembled WGS sequence"/>
</dbReference>
<accession>A0A4Y7PJ85</accession>
<keyword evidence="2" id="KW-1185">Reference proteome</keyword>
<gene>
    <name evidence="1" type="ORF">BD410DRAFT_902976</name>
</gene>
<organism evidence="1 2">
    <name type="scientific">Rickenella mellea</name>
    <dbReference type="NCBI Taxonomy" id="50990"/>
    <lineage>
        <taxon>Eukaryota</taxon>
        <taxon>Fungi</taxon>
        <taxon>Dikarya</taxon>
        <taxon>Basidiomycota</taxon>
        <taxon>Agaricomycotina</taxon>
        <taxon>Agaricomycetes</taxon>
        <taxon>Hymenochaetales</taxon>
        <taxon>Rickenellaceae</taxon>
        <taxon>Rickenella</taxon>
    </lineage>
</organism>
<feature type="non-terminal residue" evidence="1">
    <location>
        <position position="199"/>
    </location>
</feature>
<evidence type="ECO:0000313" key="1">
    <source>
        <dbReference type="EMBL" id="TDL14609.1"/>
    </source>
</evidence>
<dbReference type="OrthoDB" id="5945798at2759"/>
<sequence>MQKYANAVELLNSLIQAYPSNEFAKNCLQRASQRVEEQTTGAYDFAEMLKVSRGPYPQMDVADYIGPVKQQIDGLFATREITAGELLMCTRAFEFLYTSIDDCCVFYDSKTRMASNTGPLLLSRKIVQKLVSNPSYIPPFRKLPRPSRTIAGDFSDELIDGQPVIDDYLLTSILKPHIFAMPCVHGTEHNYTGIGWSLK</sequence>
<dbReference type="InterPro" id="IPR053209">
    <property type="entry name" value="Gramillin-biosynth_MTr"/>
</dbReference>
<proteinExistence type="predicted"/>
<dbReference type="VEuPathDB" id="FungiDB:BD410DRAFT_902976"/>